<evidence type="ECO:0000313" key="2">
    <source>
        <dbReference type="Proteomes" id="UP000294003"/>
    </source>
</evidence>
<sequence>MVHSDYDEELQGLGPARRFFPKRADEGREDRMEQSIPISTRWGEDTSCCYLGTSGFLLAAPGGLMPCRYGKSEQAVSTLARTRPYNVIPLLLHVALVPLLVARTCSRPSLGSYRDHIVETLQAADQSTHEAHVQNSRFDCLSDGDISYRKFCSKGCGGTDSEDPD</sequence>
<proteinExistence type="predicted"/>
<dbReference type="Proteomes" id="UP000294003">
    <property type="component" value="Unassembled WGS sequence"/>
</dbReference>
<organism evidence="1 2">
    <name type="scientific">Monosporascus cannonballus</name>
    <dbReference type="NCBI Taxonomy" id="155416"/>
    <lineage>
        <taxon>Eukaryota</taxon>
        <taxon>Fungi</taxon>
        <taxon>Dikarya</taxon>
        <taxon>Ascomycota</taxon>
        <taxon>Pezizomycotina</taxon>
        <taxon>Sordariomycetes</taxon>
        <taxon>Xylariomycetidae</taxon>
        <taxon>Xylariales</taxon>
        <taxon>Xylariales incertae sedis</taxon>
        <taxon>Monosporascus</taxon>
    </lineage>
</organism>
<accession>A0ABY0GUR7</accession>
<comment type="caution">
    <text evidence="1">The sequence shown here is derived from an EMBL/GenBank/DDBJ whole genome shotgun (WGS) entry which is preliminary data.</text>
</comment>
<protein>
    <submittedName>
        <fullName evidence="1">Uncharacterized protein</fullName>
    </submittedName>
</protein>
<dbReference type="EMBL" id="QJNS01000455">
    <property type="protein sequence ID" value="RYO77520.1"/>
    <property type="molecule type" value="Genomic_DNA"/>
</dbReference>
<reference evidence="1 2" key="1">
    <citation type="submission" date="2018-06" db="EMBL/GenBank/DDBJ databases">
        <title>Complete Genomes of Monosporascus.</title>
        <authorList>
            <person name="Robinson A.J."/>
            <person name="Natvig D.O."/>
        </authorList>
    </citation>
    <scope>NUCLEOTIDE SEQUENCE [LARGE SCALE GENOMIC DNA]</scope>
    <source>
        <strain evidence="1 2">CBS 609.92</strain>
    </source>
</reference>
<name>A0ABY0GUR7_9PEZI</name>
<gene>
    <name evidence="1" type="ORF">DL762_009214</name>
</gene>
<evidence type="ECO:0000313" key="1">
    <source>
        <dbReference type="EMBL" id="RYO77520.1"/>
    </source>
</evidence>
<keyword evidence="2" id="KW-1185">Reference proteome</keyword>